<dbReference type="Gene3D" id="1.10.10.60">
    <property type="entry name" value="Homeodomain-like"/>
    <property type="match status" value="1"/>
</dbReference>
<reference evidence="3" key="1">
    <citation type="journal article" date="2020" name="Fungal Divers.">
        <title>Resolving the Mortierellaceae phylogeny through synthesis of multi-gene phylogenetics and phylogenomics.</title>
        <authorList>
            <person name="Vandepol N."/>
            <person name="Liber J."/>
            <person name="Desiro A."/>
            <person name="Na H."/>
            <person name="Kennedy M."/>
            <person name="Barry K."/>
            <person name="Grigoriev I.V."/>
            <person name="Miller A.N."/>
            <person name="O'Donnell K."/>
            <person name="Stajich J.E."/>
            <person name="Bonito G."/>
        </authorList>
    </citation>
    <scope>NUCLEOTIDE SEQUENCE</scope>
    <source>
        <strain evidence="3">NRRL 2591</strain>
    </source>
</reference>
<evidence type="ECO:0000259" key="2">
    <source>
        <dbReference type="PROSITE" id="PS50090"/>
    </source>
</evidence>
<feature type="domain" description="Myb-like" evidence="2">
    <location>
        <begin position="431"/>
        <end position="477"/>
    </location>
</feature>
<dbReference type="SMART" id="SM00717">
    <property type="entry name" value="SANT"/>
    <property type="match status" value="1"/>
</dbReference>
<protein>
    <recommendedName>
        <fullName evidence="2">Myb-like domain-containing protein</fullName>
    </recommendedName>
</protein>
<name>A0A9P6F401_9FUNG</name>
<gene>
    <name evidence="3" type="ORF">EC957_003025</name>
</gene>
<keyword evidence="4" id="KW-1185">Reference proteome</keyword>
<proteinExistence type="predicted"/>
<dbReference type="AlphaFoldDB" id="A0A9P6F401"/>
<comment type="caution">
    <text evidence="3">The sequence shown here is derived from an EMBL/GenBank/DDBJ whole genome shotgun (WGS) entry which is preliminary data.</text>
</comment>
<organism evidence="3 4">
    <name type="scientific">Mortierella hygrophila</name>
    <dbReference type="NCBI Taxonomy" id="979708"/>
    <lineage>
        <taxon>Eukaryota</taxon>
        <taxon>Fungi</taxon>
        <taxon>Fungi incertae sedis</taxon>
        <taxon>Mucoromycota</taxon>
        <taxon>Mortierellomycotina</taxon>
        <taxon>Mortierellomycetes</taxon>
        <taxon>Mortierellales</taxon>
        <taxon>Mortierellaceae</taxon>
        <taxon>Mortierella</taxon>
    </lineage>
</organism>
<dbReference type="PROSITE" id="PS50090">
    <property type="entry name" value="MYB_LIKE"/>
    <property type="match status" value="1"/>
</dbReference>
<dbReference type="InterPro" id="IPR001005">
    <property type="entry name" value="SANT/Myb"/>
</dbReference>
<evidence type="ECO:0000313" key="3">
    <source>
        <dbReference type="EMBL" id="KAF9541465.1"/>
    </source>
</evidence>
<dbReference type="InterPro" id="IPR009057">
    <property type="entry name" value="Homeodomain-like_sf"/>
</dbReference>
<evidence type="ECO:0000313" key="4">
    <source>
        <dbReference type="Proteomes" id="UP000723463"/>
    </source>
</evidence>
<feature type="region of interest" description="Disordered" evidence="1">
    <location>
        <begin position="80"/>
        <end position="166"/>
    </location>
</feature>
<dbReference type="Proteomes" id="UP000723463">
    <property type="component" value="Unassembled WGS sequence"/>
</dbReference>
<dbReference type="CDD" id="cd00167">
    <property type="entry name" value="SANT"/>
    <property type="match status" value="1"/>
</dbReference>
<sequence>MLRNWPNLTQIKLINRKSRGIDRESTTILSGDVIETVESVEKQEPRLILATQTDNKPSIEPVTETAIKILPAEVLSIDASRQKERGQQQQKQHVSEDSGASPAVTQEKRKWARRTKVVKLEDVTSPVPTPMDSRANEEGESDEDDEEEEENESSDNEDSDGEYGKTSKRLKFEKFVPLFKSTPESELSEYEKQRLENIRRNQEMLMSLELPTAVTQLQIATMEGMPLQKERVSADDLFKDTPKPVRISKQREWKTAPKSVKPIRVSNRIRGVAVTPTLIGENDKLEHGSSPHNDQRNTHNQETDTNNVDGTEGEDVEDMANLMSGDLFFDKATRERAIRVDGHYHGWLDPGVIERYGFETNAKDAWEANGGGSFSFKDPLGLQPDTAGTSRSKTAKRPKHEAKMVAKGLFKKNPNAFFYRHNEPGQEQWTGDWTAEEQEIFLKVAEEHGCGDKWGLFASHIPHRVGYQCSNFYRQVVLPEGLVFDPNYEYTSRGKPIYCGKHNQWRK</sequence>
<feature type="compositionally biased region" description="Acidic residues" evidence="1">
    <location>
        <begin position="138"/>
        <end position="161"/>
    </location>
</feature>
<evidence type="ECO:0000256" key="1">
    <source>
        <dbReference type="SAM" id="MobiDB-lite"/>
    </source>
</evidence>
<feature type="region of interest" description="Disordered" evidence="1">
    <location>
        <begin position="375"/>
        <end position="398"/>
    </location>
</feature>
<dbReference type="SUPFAM" id="SSF46689">
    <property type="entry name" value="Homeodomain-like"/>
    <property type="match status" value="1"/>
</dbReference>
<feature type="compositionally biased region" description="Basic and acidic residues" evidence="1">
    <location>
        <begin position="281"/>
        <end position="302"/>
    </location>
</feature>
<dbReference type="Pfam" id="PF00249">
    <property type="entry name" value="Myb_DNA-binding"/>
    <property type="match status" value="1"/>
</dbReference>
<dbReference type="EMBL" id="JAAAXW010000165">
    <property type="protein sequence ID" value="KAF9541465.1"/>
    <property type="molecule type" value="Genomic_DNA"/>
</dbReference>
<feature type="region of interest" description="Disordered" evidence="1">
    <location>
        <begin position="277"/>
        <end position="313"/>
    </location>
</feature>
<accession>A0A9P6F401</accession>